<dbReference type="InterPro" id="IPR026870">
    <property type="entry name" value="Zinc_ribbon_dom"/>
</dbReference>
<dbReference type="SUPFAM" id="SSF81995">
    <property type="entry name" value="beta-sandwich domain of Sec23/24"/>
    <property type="match status" value="1"/>
</dbReference>
<keyword evidence="2" id="KW-1133">Transmembrane helix</keyword>
<sequence length="233" mass="24752">MDCPECGKSINTGSSFCPYCGADVMAMQGGSDNMPPQPTGGPPQPPPTPASPQPPPGPAAGPPQPPFPTPGPPSAPPGYTPGMPPAAPVKKGIGRGWKIAIIVIIVGVLVVGALAAVLGIFVFTTVKKPVDVTNRFIEAINAGRAQEAWDLLTSDSRVRLENDFNSFREDLVTPSVGSLDTWNAHEVNVSGSRAEVTVDMDFSDGSREEFIFELRKTGDEWLIYDYTYREATP</sequence>
<evidence type="ECO:0000256" key="2">
    <source>
        <dbReference type="SAM" id="Phobius"/>
    </source>
</evidence>
<gene>
    <name evidence="4" type="ORF">A2Y75_00795</name>
</gene>
<accession>A0A1F2WGX4</accession>
<evidence type="ECO:0000313" key="5">
    <source>
        <dbReference type="Proteomes" id="UP000177876"/>
    </source>
</evidence>
<organism evidence="4 5">
    <name type="scientific">Candidatus Solincola sediminis</name>
    <dbReference type="NCBI Taxonomy" id="1797199"/>
    <lineage>
        <taxon>Bacteria</taxon>
        <taxon>Bacillati</taxon>
        <taxon>Actinomycetota</taxon>
        <taxon>Candidatus Geothermincolia</taxon>
        <taxon>Candidatus Geothermincolales</taxon>
        <taxon>Candidatus Geothermincolaceae</taxon>
        <taxon>Candidatus Solincola</taxon>
    </lineage>
</organism>
<feature type="domain" description="Zinc-ribbon" evidence="3">
    <location>
        <begin position="3"/>
        <end position="23"/>
    </location>
</feature>
<name>A0A1F2WGX4_9ACTN</name>
<evidence type="ECO:0000256" key="1">
    <source>
        <dbReference type="SAM" id="MobiDB-lite"/>
    </source>
</evidence>
<comment type="caution">
    <text evidence="4">The sequence shown here is derived from an EMBL/GenBank/DDBJ whole genome shotgun (WGS) entry which is preliminary data.</text>
</comment>
<protein>
    <recommendedName>
        <fullName evidence="3">Zinc-ribbon domain-containing protein</fullName>
    </recommendedName>
</protein>
<reference evidence="4 5" key="1">
    <citation type="journal article" date="2016" name="Nat. Commun.">
        <title>Thousands of microbial genomes shed light on interconnected biogeochemical processes in an aquifer system.</title>
        <authorList>
            <person name="Anantharaman K."/>
            <person name="Brown C.T."/>
            <person name="Hug L.A."/>
            <person name="Sharon I."/>
            <person name="Castelle C.J."/>
            <person name="Probst A.J."/>
            <person name="Thomas B.C."/>
            <person name="Singh A."/>
            <person name="Wilkins M.J."/>
            <person name="Karaoz U."/>
            <person name="Brodie E.L."/>
            <person name="Williams K.H."/>
            <person name="Hubbard S.S."/>
            <person name="Banfield J.F."/>
        </authorList>
    </citation>
    <scope>NUCLEOTIDE SEQUENCE [LARGE SCALE GENOMIC DNA]</scope>
</reference>
<dbReference type="EMBL" id="MELK01000049">
    <property type="protein sequence ID" value="OFW56094.1"/>
    <property type="molecule type" value="Genomic_DNA"/>
</dbReference>
<dbReference type="STRING" id="1797197.A2Y75_00795"/>
<dbReference type="Proteomes" id="UP000177876">
    <property type="component" value="Unassembled WGS sequence"/>
</dbReference>
<proteinExistence type="predicted"/>
<feature type="transmembrane region" description="Helical" evidence="2">
    <location>
        <begin position="99"/>
        <end position="123"/>
    </location>
</feature>
<dbReference type="Gene3D" id="3.10.450.50">
    <property type="match status" value="1"/>
</dbReference>
<evidence type="ECO:0000313" key="4">
    <source>
        <dbReference type="EMBL" id="OFW56094.1"/>
    </source>
</evidence>
<dbReference type="AlphaFoldDB" id="A0A1F2WGX4"/>
<keyword evidence="2" id="KW-0472">Membrane</keyword>
<evidence type="ECO:0000259" key="3">
    <source>
        <dbReference type="Pfam" id="PF13240"/>
    </source>
</evidence>
<dbReference type="Pfam" id="PF13240">
    <property type="entry name" value="Zn_Ribbon_1"/>
    <property type="match status" value="1"/>
</dbReference>
<feature type="compositionally biased region" description="Pro residues" evidence="1">
    <location>
        <begin position="35"/>
        <end position="83"/>
    </location>
</feature>
<keyword evidence="2" id="KW-0812">Transmembrane</keyword>
<feature type="region of interest" description="Disordered" evidence="1">
    <location>
        <begin position="27"/>
        <end position="83"/>
    </location>
</feature>